<dbReference type="EMBL" id="CASHTH010002603">
    <property type="protein sequence ID" value="CAI8032451.1"/>
    <property type="molecule type" value="Genomic_DNA"/>
</dbReference>
<dbReference type="AlphaFoldDB" id="A0AA35SPQ4"/>
<reference evidence="1" key="1">
    <citation type="submission" date="2023-03" db="EMBL/GenBank/DDBJ databases">
        <authorList>
            <person name="Steffen K."/>
            <person name="Cardenas P."/>
        </authorList>
    </citation>
    <scope>NUCLEOTIDE SEQUENCE</scope>
</reference>
<keyword evidence="2" id="KW-1185">Reference proteome</keyword>
<dbReference type="Proteomes" id="UP001174909">
    <property type="component" value="Unassembled WGS sequence"/>
</dbReference>
<accession>A0AA35SPQ4</accession>
<protein>
    <submittedName>
        <fullName evidence="1">Uncharacterized protein</fullName>
    </submittedName>
</protein>
<proteinExistence type="predicted"/>
<sequence>MPSRATCHRTASRCACRYSPPGIRWMWSARAAAAGFKGSSSATASPAAGPPTGRCFTVHPVLSDSRPIRRASSRGCEDRAAWAETA</sequence>
<comment type="caution">
    <text evidence="1">The sequence shown here is derived from an EMBL/GenBank/DDBJ whole genome shotgun (WGS) entry which is preliminary data.</text>
</comment>
<evidence type="ECO:0000313" key="2">
    <source>
        <dbReference type="Proteomes" id="UP001174909"/>
    </source>
</evidence>
<organism evidence="1 2">
    <name type="scientific">Geodia barretti</name>
    <name type="common">Barrett's horny sponge</name>
    <dbReference type="NCBI Taxonomy" id="519541"/>
    <lineage>
        <taxon>Eukaryota</taxon>
        <taxon>Metazoa</taxon>
        <taxon>Porifera</taxon>
        <taxon>Demospongiae</taxon>
        <taxon>Heteroscleromorpha</taxon>
        <taxon>Tetractinellida</taxon>
        <taxon>Astrophorina</taxon>
        <taxon>Geodiidae</taxon>
        <taxon>Geodia</taxon>
    </lineage>
</organism>
<name>A0AA35SPQ4_GEOBA</name>
<evidence type="ECO:0000313" key="1">
    <source>
        <dbReference type="EMBL" id="CAI8032451.1"/>
    </source>
</evidence>
<gene>
    <name evidence="1" type="ORF">GBAR_LOCUS18344</name>
</gene>